<proteinExistence type="predicted"/>
<dbReference type="InterPro" id="IPR003615">
    <property type="entry name" value="HNH_nuc"/>
</dbReference>
<dbReference type="InterPro" id="IPR044925">
    <property type="entry name" value="His-Me_finger_sf"/>
</dbReference>
<evidence type="ECO:0000313" key="3">
    <source>
        <dbReference type="Proteomes" id="UP000295506"/>
    </source>
</evidence>
<evidence type="ECO:0000313" key="2">
    <source>
        <dbReference type="EMBL" id="TDT90771.1"/>
    </source>
</evidence>
<name>A0AA94TK14_9BACT</name>
<organism evidence="2 3">
    <name type="scientific">Pseudodesulfovibrio indicus</name>
    <dbReference type="NCBI Taxonomy" id="1716143"/>
    <lineage>
        <taxon>Bacteria</taxon>
        <taxon>Pseudomonadati</taxon>
        <taxon>Thermodesulfobacteriota</taxon>
        <taxon>Desulfovibrionia</taxon>
        <taxon>Desulfovibrionales</taxon>
        <taxon>Desulfovibrionaceae</taxon>
    </lineage>
</organism>
<sequence>MARDYSDEQLAFLRDNFKTMTVPQLTKAFNIKYKLRKSEMSIHSLLNYYRFTGKGRVDPSKYLRCSRYTKEQKEFLREGYRSMDFHTLTAAFNDQFGENRSELAIQGAVKSHGLYGEREPGMRLNWTKEIGAERICPTTGFVVLKVSQPNPYRGGQTMQRHKHRAIWEDANGPVPEGYCLRFLDGDKLNCTLENIDLFTRTESLFMSLLKHDSAPPELRRTIRLTAKLKAKASARKRELLEEAGES</sequence>
<accession>A0AA94TK14</accession>
<dbReference type="Gene3D" id="3.90.75.20">
    <property type="match status" value="1"/>
</dbReference>
<feature type="domain" description="HNH nuclease" evidence="1">
    <location>
        <begin position="160"/>
        <end position="202"/>
    </location>
</feature>
<dbReference type="SUPFAM" id="SSF54060">
    <property type="entry name" value="His-Me finger endonucleases"/>
    <property type="match status" value="1"/>
</dbReference>
<dbReference type="EMBL" id="SOBK01000002">
    <property type="protein sequence ID" value="TDT90771.1"/>
    <property type="molecule type" value="Genomic_DNA"/>
</dbReference>
<reference evidence="2 3" key="1">
    <citation type="submission" date="2019-03" db="EMBL/GenBank/DDBJ databases">
        <title>Genomic Encyclopedia of Type Strains, Phase IV (KMG-IV): sequencing the most valuable type-strain genomes for metagenomic binning, comparative biology and taxonomic classification.</title>
        <authorList>
            <person name="Goeker M."/>
        </authorList>
    </citation>
    <scope>NUCLEOTIDE SEQUENCE [LARGE SCALE GENOMIC DNA]</scope>
    <source>
        <strain evidence="2 3">DSM 101483</strain>
    </source>
</reference>
<comment type="caution">
    <text evidence="2">The sequence shown here is derived from an EMBL/GenBank/DDBJ whole genome shotgun (WGS) entry which is preliminary data.</text>
</comment>
<gene>
    <name evidence="2" type="ORF">EDC59_102201</name>
</gene>
<dbReference type="GO" id="GO:0004519">
    <property type="term" value="F:endonuclease activity"/>
    <property type="evidence" value="ECO:0007669"/>
    <property type="project" value="UniProtKB-KW"/>
</dbReference>
<dbReference type="AlphaFoldDB" id="A0AA94TK14"/>
<keyword evidence="2" id="KW-0540">Nuclease</keyword>
<protein>
    <submittedName>
        <fullName evidence="2">HNH endonuclease</fullName>
    </submittedName>
</protein>
<evidence type="ECO:0000259" key="1">
    <source>
        <dbReference type="Pfam" id="PF13392"/>
    </source>
</evidence>
<dbReference type="Proteomes" id="UP000295506">
    <property type="component" value="Unassembled WGS sequence"/>
</dbReference>
<keyword evidence="2" id="KW-0378">Hydrolase</keyword>
<dbReference type="RefSeq" id="WP_078063816.1">
    <property type="nucleotide sequence ID" value="NZ_CP014206.1"/>
</dbReference>
<keyword evidence="2" id="KW-0255">Endonuclease</keyword>
<dbReference type="Pfam" id="PF13392">
    <property type="entry name" value="HNH_3"/>
    <property type="match status" value="1"/>
</dbReference>